<gene>
    <name evidence="1" type="ORF">METZ01_LOCUS37608</name>
</gene>
<accession>A0A381R0K1</accession>
<protein>
    <submittedName>
        <fullName evidence="1">Uncharacterized protein</fullName>
    </submittedName>
</protein>
<name>A0A381R0K1_9ZZZZ</name>
<evidence type="ECO:0000313" key="1">
    <source>
        <dbReference type="EMBL" id="SUZ84754.1"/>
    </source>
</evidence>
<reference evidence="1" key="1">
    <citation type="submission" date="2018-05" db="EMBL/GenBank/DDBJ databases">
        <authorList>
            <person name="Lanie J.A."/>
            <person name="Ng W.-L."/>
            <person name="Kazmierczak K.M."/>
            <person name="Andrzejewski T.M."/>
            <person name="Davidsen T.M."/>
            <person name="Wayne K.J."/>
            <person name="Tettelin H."/>
            <person name="Glass J.I."/>
            <person name="Rusch D."/>
            <person name="Podicherti R."/>
            <person name="Tsui H.-C.T."/>
            <person name="Winkler M.E."/>
        </authorList>
    </citation>
    <scope>NUCLEOTIDE SEQUENCE</scope>
</reference>
<proteinExistence type="predicted"/>
<sequence>MMARRLGESEIDRLWVFPPLIVGRREWGLVAASCFTEDGARRLYTAPYAAERTGTSLSVENGIAEEGQAPPDRLAQVMQGVVRRSEIDLGEPRVVEIAGDSEKLRALLDEFDADLLEPVVT</sequence>
<dbReference type="EMBL" id="UINC01001605">
    <property type="protein sequence ID" value="SUZ84754.1"/>
    <property type="molecule type" value="Genomic_DNA"/>
</dbReference>
<dbReference type="AlphaFoldDB" id="A0A381R0K1"/>
<organism evidence="1">
    <name type="scientific">marine metagenome</name>
    <dbReference type="NCBI Taxonomy" id="408172"/>
    <lineage>
        <taxon>unclassified sequences</taxon>
        <taxon>metagenomes</taxon>
        <taxon>ecological metagenomes</taxon>
    </lineage>
</organism>